<dbReference type="Proteomes" id="UP001501321">
    <property type="component" value="Unassembled WGS sequence"/>
</dbReference>
<evidence type="ECO:0000313" key="5">
    <source>
        <dbReference type="EMBL" id="GAA4492412.1"/>
    </source>
</evidence>
<evidence type="ECO:0008006" key="7">
    <source>
        <dbReference type="Google" id="ProtNLM"/>
    </source>
</evidence>
<feature type="domain" description="Soluble ligand binding" evidence="4">
    <location>
        <begin position="106"/>
        <end position="149"/>
    </location>
</feature>
<feature type="signal peptide" evidence="2">
    <location>
        <begin position="1"/>
        <end position="19"/>
    </location>
</feature>
<gene>
    <name evidence="5" type="ORF">GCM10023095_00840</name>
</gene>
<evidence type="ECO:0000259" key="3">
    <source>
        <dbReference type="Pfam" id="PF02563"/>
    </source>
</evidence>
<protein>
    <recommendedName>
        <fullName evidence="7">Polysaccharide export protein EpsE</fullName>
    </recommendedName>
</protein>
<keyword evidence="1 2" id="KW-0732">Signal</keyword>
<evidence type="ECO:0000259" key="4">
    <source>
        <dbReference type="Pfam" id="PF10531"/>
    </source>
</evidence>
<organism evidence="5 6">
    <name type="scientific">Pseudaeromonas paramecii</name>
    <dbReference type="NCBI Taxonomy" id="2138166"/>
    <lineage>
        <taxon>Bacteria</taxon>
        <taxon>Pseudomonadati</taxon>
        <taxon>Pseudomonadota</taxon>
        <taxon>Gammaproteobacteria</taxon>
        <taxon>Aeromonadales</taxon>
        <taxon>Aeromonadaceae</taxon>
        <taxon>Pseudaeromonas</taxon>
    </lineage>
</organism>
<feature type="domain" description="Polysaccharide export protein N-terminal" evidence="3">
    <location>
        <begin position="24"/>
        <end position="98"/>
    </location>
</feature>
<dbReference type="PANTHER" id="PTHR33619">
    <property type="entry name" value="POLYSACCHARIDE EXPORT PROTEIN GFCE-RELATED"/>
    <property type="match status" value="1"/>
</dbReference>
<accession>A0ABP8PW66</accession>
<dbReference type="EMBL" id="BAABFC010000001">
    <property type="protein sequence ID" value="GAA4492412.1"/>
    <property type="molecule type" value="Genomic_DNA"/>
</dbReference>
<keyword evidence="6" id="KW-1185">Reference proteome</keyword>
<reference evidence="6" key="1">
    <citation type="journal article" date="2019" name="Int. J. Syst. Evol. Microbiol.">
        <title>The Global Catalogue of Microorganisms (GCM) 10K type strain sequencing project: providing services to taxonomists for standard genome sequencing and annotation.</title>
        <authorList>
            <consortium name="The Broad Institute Genomics Platform"/>
            <consortium name="The Broad Institute Genome Sequencing Center for Infectious Disease"/>
            <person name="Wu L."/>
            <person name="Ma J."/>
        </authorList>
    </citation>
    <scope>NUCLEOTIDE SEQUENCE [LARGE SCALE GENOMIC DNA]</scope>
    <source>
        <strain evidence="6">JCM 32226</strain>
    </source>
</reference>
<evidence type="ECO:0000256" key="1">
    <source>
        <dbReference type="ARBA" id="ARBA00022729"/>
    </source>
</evidence>
<dbReference type="Gene3D" id="3.30.1950.10">
    <property type="entry name" value="wza like domain"/>
    <property type="match status" value="1"/>
</dbReference>
<evidence type="ECO:0000256" key="2">
    <source>
        <dbReference type="SAM" id="SignalP"/>
    </source>
</evidence>
<feature type="chain" id="PRO_5045353042" description="Polysaccharide export protein EpsE" evidence="2">
    <location>
        <begin position="20"/>
        <end position="262"/>
    </location>
</feature>
<dbReference type="InterPro" id="IPR019554">
    <property type="entry name" value="Soluble_ligand-bd"/>
</dbReference>
<dbReference type="Pfam" id="PF02563">
    <property type="entry name" value="Poly_export"/>
    <property type="match status" value="1"/>
</dbReference>
<dbReference type="InterPro" id="IPR003715">
    <property type="entry name" value="Poly_export_N"/>
</dbReference>
<dbReference type="RefSeq" id="WP_345008943.1">
    <property type="nucleotide sequence ID" value="NZ_BAABFC010000001.1"/>
</dbReference>
<evidence type="ECO:0000313" key="6">
    <source>
        <dbReference type="Proteomes" id="UP001501321"/>
    </source>
</evidence>
<comment type="caution">
    <text evidence="5">The sequence shown here is derived from an EMBL/GenBank/DDBJ whole genome shotgun (WGS) entry which is preliminary data.</text>
</comment>
<proteinExistence type="predicted"/>
<feature type="domain" description="Soluble ligand binding" evidence="4">
    <location>
        <begin position="188"/>
        <end position="234"/>
    </location>
</feature>
<name>A0ABP8PW66_9GAMM</name>
<dbReference type="PANTHER" id="PTHR33619:SF3">
    <property type="entry name" value="POLYSACCHARIDE EXPORT PROTEIN GFCE-RELATED"/>
    <property type="match status" value="1"/>
</dbReference>
<dbReference type="Pfam" id="PF10531">
    <property type="entry name" value="SLBB"/>
    <property type="match status" value="2"/>
</dbReference>
<sequence length="262" mass="28327">MRLFGLMWLALSLSSAVWAADGIDNQYRLGPGDVVRVTVYDHADLALEAEIASDGSLRMPLVGAVALTGMTFSQAEARIAERLQSGGFVNHPQVNLFITQYRSQTVSVVGAVNQPGRYRLDGDTTLVGILATAGGIAANGGDSFYLIRDGLRRRYRLSDLATDGVGDELGKVRLKPNDQIYVPKQAQIYVYGEVQRPGVYPLDDGMTVVKAIAMAGGFTGKADSDDIDIQRDDAQQPQQRQEANLGTQLQAEDVVFVGESLF</sequence>
<dbReference type="InterPro" id="IPR049712">
    <property type="entry name" value="Poly_export"/>
</dbReference>
<dbReference type="Gene3D" id="3.10.560.10">
    <property type="entry name" value="Outer membrane lipoprotein wza domain like"/>
    <property type="match status" value="2"/>
</dbReference>